<sequence length="232" mass="25631">MASSWGLLRIAANAGLSTAQWVVQTSVHTGQRVVRGLAAGEPPVKIAQDLGAELRAAAQSVLGVQPAPDEHDASTAELRARGAELLRRSSDVHFVEDTHPAYERILGELTPDEARMLRFLFREGPQPMVDVRTNRPLGIGSELIEAGLSMVGRLAGVRRLDRTNAYLNNLFRLGLVWYSREEVEPERYQVVEVQPEVQEAIARAGRAGKTIRRSIHLTPFGEDFCRTCLPMD</sequence>
<reference evidence="1 2" key="1">
    <citation type="submission" date="2020-08" db="EMBL/GenBank/DDBJ databases">
        <title>Genomic Encyclopedia of Type Strains, Phase III (KMG-III): the genomes of soil and plant-associated and newly described type strains.</title>
        <authorList>
            <person name="Whitman W."/>
        </authorList>
    </citation>
    <scope>NUCLEOTIDE SEQUENCE [LARGE SCALE GENOMIC DNA]</scope>
    <source>
        <strain evidence="1 2">CECT 8960</strain>
    </source>
</reference>
<dbReference type="EMBL" id="JACHJQ010000003">
    <property type="protein sequence ID" value="MBB4907348.1"/>
    <property type="molecule type" value="Genomic_DNA"/>
</dbReference>
<dbReference type="InterPro" id="IPR025506">
    <property type="entry name" value="Abi_alpha"/>
</dbReference>
<protein>
    <recommendedName>
        <fullName evidence="3">DUF4393 domain-containing protein</fullName>
    </recommendedName>
</protein>
<name>A0A7W7VEK3_9PSEU</name>
<organism evidence="1 2">
    <name type="scientific">Actinophytocola algeriensis</name>
    <dbReference type="NCBI Taxonomy" id="1768010"/>
    <lineage>
        <taxon>Bacteria</taxon>
        <taxon>Bacillati</taxon>
        <taxon>Actinomycetota</taxon>
        <taxon>Actinomycetes</taxon>
        <taxon>Pseudonocardiales</taxon>
        <taxon>Pseudonocardiaceae</taxon>
    </lineage>
</organism>
<dbReference type="Gene3D" id="3.30.110.190">
    <property type="match status" value="1"/>
</dbReference>
<dbReference type="Pfam" id="PF14337">
    <property type="entry name" value="Abi_alpha"/>
    <property type="match status" value="1"/>
</dbReference>
<dbReference type="RefSeq" id="WP_184811435.1">
    <property type="nucleotide sequence ID" value="NZ_JACHJQ010000003.1"/>
</dbReference>
<proteinExistence type="predicted"/>
<keyword evidence="2" id="KW-1185">Reference proteome</keyword>
<gene>
    <name evidence="1" type="ORF">FHR82_003568</name>
</gene>
<comment type="caution">
    <text evidence="1">The sequence shown here is derived from an EMBL/GenBank/DDBJ whole genome shotgun (WGS) entry which is preliminary data.</text>
</comment>
<accession>A0A7W7VEK3</accession>
<dbReference type="Proteomes" id="UP000520767">
    <property type="component" value="Unassembled WGS sequence"/>
</dbReference>
<evidence type="ECO:0000313" key="1">
    <source>
        <dbReference type="EMBL" id="MBB4907348.1"/>
    </source>
</evidence>
<evidence type="ECO:0008006" key="3">
    <source>
        <dbReference type="Google" id="ProtNLM"/>
    </source>
</evidence>
<evidence type="ECO:0000313" key="2">
    <source>
        <dbReference type="Proteomes" id="UP000520767"/>
    </source>
</evidence>
<dbReference type="AlphaFoldDB" id="A0A7W7VEK3"/>